<reference evidence="1" key="1">
    <citation type="submission" date="2015-12" db="EMBL/GenBank/DDBJ databases">
        <title>Gene expression during late stages of embryo sac development: a critical building block for successful pollen-pistil interactions.</title>
        <authorList>
            <person name="Liu Y."/>
            <person name="Joly V."/>
            <person name="Sabar M."/>
            <person name="Matton D.P."/>
        </authorList>
    </citation>
    <scope>NUCLEOTIDE SEQUENCE</scope>
</reference>
<dbReference type="EMBL" id="GEDG01027205">
    <property type="protein sequence ID" value="JAP14000.1"/>
    <property type="molecule type" value="Transcribed_RNA"/>
</dbReference>
<sequence length="112" mass="12310">MSINRPPPKQNPITPNFFDIPAATNSSAIHLVDVKMSLTTCCLSTLPIHCSNKALGSSFLHGFPRNISGTRTLYPLHATRYAKSLVNESSNPKISDKSKMPVPLLFFTALQR</sequence>
<proteinExistence type="predicted"/>
<accession>A0A0V0H2Q9</accession>
<evidence type="ECO:0000313" key="1">
    <source>
        <dbReference type="EMBL" id="JAP14000.1"/>
    </source>
</evidence>
<protein>
    <submittedName>
        <fullName evidence="1">Putative ovule protein</fullName>
    </submittedName>
</protein>
<name>A0A0V0H2Q9_SOLCH</name>
<organism evidence="1">
    <name type="scientific">Solanum chacoense</name>
    <name type="common">Chaco potato</name>
    <dbReference type="NCBI Taxonomy" id="4108"/>
    <lineage>
        <taxon>Eukaryota</taxon>
        <taxon>Viridiplantae</taxon>
        <taxon>Streptophyta</taxon>
        <taxon>Embryophyta</taxon>
        <taxon>Tracheophyta</taxon>
        <taxon>Spermatophyta</taxon>
        <taxon>Magnoliopsida</taxon>
        <taxon>eudicotyledons</taxon>
        <taxon>Gunneridae</taxon>
        <taxon>Pentapetalae</taxon>
        <taxon>asterids</taxon>
        <taxon>lamiids</taxon>
        <taxon>Solanales</taxon>
        <taxon>Solanaceae</taxon>
        <taxon>Solanoideae</taxon>
        <taxon>Solaneae</taxon>
        <taxon>Solanum</taxon>
    </lineage>
</organism>
<dbReference type="AlphaFoldDB" id="A0A0V0H2Q9"/>